<organism evidence="2 3">
    <name type="scientific">Bifidobacterium miconis</name>
    <dbReference type="NCBI Taxonomy" id="2834435"/>
    <lineage>
        <taxon>Bacteria</taxon>
        <taxon>Bacillati</taxon>
        <taxon>Actinomycetota</taxon>
        <taxon>Actinomycetes</taxon>
        <taxon>Bifidobacteriales</taxon>
        <taxon>Bifidobacteriaceae</taxon>
        <taxon>Bifidobacterium</taxon>
    </lineage>
</organism>
<name>A0ABS6WGP1_9BIFI</name>
<gene>
    <name evidence="2" type="ORF">KIH79_08930</name>
</gene>
<proteinExistence type="predicted"/>
<evidence type="ECO:0000313" key="2">
    <source>
        <dbReference type="EMBL" id="MBW3093042.1"/>
    </source>
</evidence>
<evidence type="ECO:0000313" key="3">
    <source>
        <dbReference type="Proteomes" id="UP000700815"/>
    </source>
</evidence>
<keyword evidence="1" id="KW-0732">Signal</keyword>
<feature type="signal peptide" evidence="1">
    <location>
        <begin position="1"/>
        <end position="24"/>
    </location>
</feature>
<reference evidence="2 3" key="1">
    <citation type="submission" date="2021-05" db="EMBL/GenBank/DDBJ databases">
        <title>Phylogenetic classification of ten novel species belonging to the genus Bifidobacterium comprising B. colchicus sp. nov., B. abeli sp. nov., B. bicoloris sp. nov., B. guerezis sp. nov., B. rosaliae sp. nov., B. santillanensis sp. nov., B. argentati sp. nov., B. amazzoni sp. nov., B. pluviali sp. nov., and B. pinnaculum sp. nov.</title>
        <authorList>
            <person name="Lugli G.A."/>
            <person name="Ruiz Garcia L."/>
            <person name="Margolles A."/>
            <person name="Ventura M."/>
        </authorList>
    </citation>
    <scope>NUCLEOTIDE SEQUENCE [LARGE SCALE GENOMIC DNA]</scope>
    <source>
        <strain evidence="2 3">82T10</strain>
    </source>
</reference>
<keyword evidence="3" id="KW-1185">Reference proteome</keyword>
<comment type="caution">
    <text evidence="2">The sequence shown here is derived from an EMBL/GenBank/DDBJ whole genome shotgun (WGS) entry which is preliminary data.</text>
</comment>
<accession>A0ABS6WGP1</accession>
<evidence type="ECO:0000256" key="1">
    <source>
        <dbReference type="SAM" id="SignalP"/>
    </source>
</evidence>
<dbReference type="EMBL" id="JAHBBH010000025">
    <property type="protein sequence ID" value="MBW3093042.1"/>
    <property type="molecule type" value="Genomic_DNA"/>
</dbReference>
<protein>
    <submittedName>
        <fullName evidence="2">Uncharacterized protein</fullName>
    </submittedName>
</protein>
<dbReference type="RefSeq" id="WP_219059064.1">
    <property type="nucleotide sequence ID" value="NZ_JAHBBH010000025.1"/>
</dbReference>
<dbReference type="Proteomes" id="UP000700815">
    <property type="component" value="Unassembled WGS sequence"/>
</dbReference>
<sequence>MKKCTIGLLLLSLMLWNCAAPAYADEGVQIGNYYLPASEIEFTTESFPMTGKDQPVGSTYGNTQSTRTNWGTSYAYSTEQLYLFFYRFRIGGRKCLSGKKNHPGLLLVGSCWKNH</sequence>
<feature type="chain" id="PRO_5047291478" evidence="1">
    <location>
        <begin position="25"/>
        <end position="115"/>
    </location>
</feature>